<gene>
    <name evidence="1" type="ORF">LDI01_15110</name>
</gene>
<keyword evidence="2" id="KW-1185">Reference proteome</keyword>
<dbReference type="EMBL" id="BKAB01000021">
    <property type="protein sequence ID" value="GEP23918.1"/>
    <property type="molecule type" value="Genomic_DNA"/>
</dbReference>
<protein>
    <submittedName>
        <fullName evidence="1">Uncharacterized protein</fullName>
    </submittedName>
</protein>
<evidence type="ECO:0000313" key="1">
    <source>
        <dbReference type="EMBL" id="GEP23918.1"/>
    </source>
</evidence>
<sequence>MVFKKMIGKKLHFQPVKLYIVQRYREIGKHLQCSADINYDGDKLTTGYL</sequence>
<accession>A0ABQ0XCV2</accession>
<comment type="caution">
    <text evidence="1">The sequence shown here is derived from an EMBL/GenBank/DDBJ whole genome shotgun (WGS) entry which is preliminary data.</text>
</comment>
<dbReference type="Proteomes" id="UP000321409">
    <property type="component" value="Unassembled WGS sequence"/>
</dbReference>
<organism evidence="1 2">
    <name type="scientific">Lentilactobacillus diolivorans</name>
    <dbReference type="NCBI Taxonomy" id="179838"/>
    <lineage>
        <taxon>Bacteria</taxon>
        <taxon>Bacillati</taxon>
        <taxon>Bacillota</taxon>
        <taxon>Bacilli</taxon>
        <taxon>Lactobacillales</taxon>
        <taxon>Lactobacillaceae</taxon>
        <taxon>Lentilactobacillus</taxon>
    </lineage>
</organism>
<reference evidence="1 2" key="1">
    <citation type="submission" date="2019-07" db="EMBL/GenBank/DDBJ databases">
        <title>Whole genome shotgun sequence of Lactobacillus diolivorans NBRC 107869.</title>
        <authorList>
            <person name="Hosoyama A."/>
            <person name="Uohara A."/>
            <person name="Ohji S."/>
            <person name="Ichikawa N."/>
        </authorList>
    </citation>
    <scope>NUCLEOTIDE SEQUENCE [LARGE SCALE GENOMIC DNA]</scope>
    <source>
        <strain evidence="1 2">NBRC 107869</strain>
    </source>
</reference>
<name>A0ABQ0XCV2_9LACO</name>
<proteinExistence type="predicted"/>
<evidence type="ECO:0000313" key="2">
    <source>
        <dbReference type="Proteomes" id="UP000321409"/>
    </source>
</evidence>